<accession>A0ABM7U3M1</accession>
<organism evidence="2 3">
    <name type="scientific">cyanobacterium endosymbiont of Braarudosphaera bigelowii</name>
    <dbReference type="NCBI Taxonomy" id="1285375"/>
    <lineage>
        <taxon>Bacteria</taxon>
        <taxon>Bacillati</taxon>
        <taxon>Cyanobacteriota</taxon>
        <taxon>Cyanophyceae</taxon>
        <taxon>Oscillatoriophycideae</taxon>
        <taxon>Chroococcales</taxon>
        <taxon>Aphanothecaceae</taxon>
        <taxon>Candidatus Atelocyanobacterium</taxon>
        <taxon>Candidatus Atelocyanobacterium thalassae</taxon>
    </lineage>
</organism>
<proteinExistence type="predicted"/>
<keyword evidence="1" id="KW-0472">Membrane</keyword>
<keyword evidence="1" id="KW-1133">Transmembrane helix</keyword>
<dbReference type="Proteomes" id="UP001319803">
    <property type="component" value="Chromosome"/>
</dbReference>
<evidence type="ECO:0000313" key="2">
    <source>
        <dbReference type="EMBL" id="BDA39302.1"/>
    </source>
</evidence>
<name>A0ABM7U3M1_9CHRO</name>
<keyword evidence="1" id="KW-0812">Transmembrane</keyword>
<evidence type="ECO:0000256" key="1">
    <source>
        <dbReference type="SAM" id="Phobius"/>
    </source>
</evidence>
<feature type="transmembrane region" description="Helical" evidence="1">
    <location>
        <begin position="38"/>
        <end position="59"/>
    </location>
</feature>
<sequence>MNGKIKFISKITIFSFLLSLAIKHLAPLYPVEPSQTNILIGIIVLPLMVFLLLAWKYCVQTYKF</sequence>
<protein>
    <submittedName>
        <fullName evidence="2">Uncharacterized protein</fullName>
    </submittedName>
</protein>
<gene>
    <name evidence="2" type="ORF">CPARK_000014100</name>
</gene>
<feature type="transmembrane region" description="Helical" evidence="1">
    <location>
        <begin position="7"/>
        <end position="26"/>
    </location>
</feature>
<dbReference type="EMBL" id="AP024987">
    <property type="protein sequence ID" value="BDA39302.1"/>
    <property type="molecule type" value="Genomic_DNA"/>
</dbReference>
<reference evidence="2 3" key="1">
    <citation type="submission" date="2021-08" db="EMBL/GenBank/DDBJ databases">
        <title>Endosymbiont genome of Braarudosphaera bigelowii.</title>
        <authorList>
            <person name="Suzuki S."/>
            <person name="Ishida K."/>
        </authorList>
    </citation>
    <scope>NUCLEOTIDE SEQUENCE [LARGE SCALE GENOMIC DNA]</scope>
    <source>
        <strain evidence="2">CPSB-1</strain>
    </source>
</reference>
<evidence type="ECO:0000313" key="3">
    <source>
        <dbReference type="Proteomes" id="UP001319803"/>
    </source>
</evidence>
<keyword evidence="3" id="KW-1185">Reference proteome</keyword>